<evidence type="ECO:0000256" key="4">
    <source>
        <dbReference type="ARBA" id="ARBA00022692"/>
    </source>
</evidence>
<organism evidence="8 9">
    <name type="scientific">Croceicoccus mobilis</name>
    <dbReference type="NCBI Taxonomy" id="1703339"/>
    <lineage>
        <taxon>Bacteria</taxon>
        <taxon>Pseudomonadati</taxon>
        <taxon>Pseudomonadota</taxon>
        <taxon>Alphaproteobacteria</taxon>
        <taxon>Sphingomonadales</taxon>
        <taxon>Erythrobacteraceae</taxon>
        <taxon>Croceicoccus</taxon>
    </lineage>
</organism>
<keyword evidence="4 7" id="KW-0812">Transmembrane</keyword>
<keyword evidence="6 7" id="KW-0472">Membrane</keyword>
<dbReference type="RefSeq" id="WP_066771646.1">
    <property type="nucleotide sequence ID" value="NZ_BMIP01000003.1"/>
</dbReference>
<evidence type="ECO:0000256" key="2">
    <source>
        <dbReference type="ARBA" id="ARBA00022448"/>
    </source>
</evidence>
<feature type="transmembrane region" description="Helical" evidence="7">
    <location>
        <begin position="147"/>
        <end position="168"/>
    </location>
</feature>
<reference evidence="8" key="2">
    <citation type="submission" date="2020-09" db="EMBL/GenBank/DDBJ databases">
        <authorList>
            <person name="Sun Q."/>
            <person name="Zhou Y."/>
        </authorList>
    </citation>
    <scope>NUCLEOTIDE SEQUENCE</scope>
    <source>
        <strain evidence="8">CGMCC 1.15360</strain>
    </source>
</reference>
<dbReference type="Gene3D" id="1.10.1760.20">
    <property type="match status" value="1"/>
</dbReference>
<dbReference type="GO" id="GO:0005886">
    <property type="term" value="C:plasma membrane"/>
    <property type="evidence" value="ECO:0007669"/>
    <property type="project" value="UniProtKB-SubCell"/>
</dbReference>
<evidence type="ECO:0000256" key="3">
    <source>
        <dbReference type="ARBA" id="ARBA00022475"/>
    </source>
</evidence>
<evidence type="ECO:0000256" key="6">
    <source>
        <dbReference type="ARBA" id="ARBA00023136"/>
    </source>
</evidence>
<gene>
    <name evidence="8" type="ORF">GCM10010990_18340</name>
</gene>
<evidence type="ECO:0000256" key="1">
    <source>
        <dbReference type="ARBA" id="ARBA00004651"/>
    </source>
</evidence>
<dbReference type="EMBL" id="BMIP01000003">
    <property type="protein sequence ID" value="GGD69136.1"/>
    <property type="molecule type" value="Genomic_DNA"/>
</dbReference>
<keyword evidence="5 7" id="KW-1133">Transmembrane helix</keyword>
<dbReference type="InterPro" id="IPR002751">
    <property type="entry name" value="CbiM/NikMN"/>
</dbReference>
<keyword evidence="2" id="KW-0813">Transport</keyword>
<feature type="transmembrane region" description="Helical" evidence="7">
    <location>
        <begin position="39"/>
        <end position="61"/>
    </location>
</feature>
<accession>A0A916Z048</accession>
<dbReference type="AlphaFoldDB" id="A0A916Z048"/>
<proteinExistence type="predicted"/>
<feature type="transmembrane region" description="Helical" evidence="7">
    <location>
        <begin position="73"/>
        <end position="98"/>
    </location>
</feature>
<comment type="caution">
    <text evidence="8">The sequence shown here is derived from an EMBL/GenBank/DDBJ whole genome shotgun (WGS) entry which is preliminary data.</text>
</comment>
<dbReference type="Proteomes" id="UP000612349">
    <property type="component" value="Unassembled WGS sequence"/>
</dbReference>
<feature type="transmembrane region" description="Helical" evidence="7">
    <location>
        <begin position="6"/>
        <end position="27"/>
    </location>
</feature>
<keyword evidence="9" id="KW-1185">Reference proteome</keyword>
<dbReference type="GO" id="GO:0000041">
    <property type="term" value="P:transition metal ion transport"/>
    <property type="evidence" value="ECO:0007669"/>
    <property type="project" value="InterPro"/>
</dbReference>
<sequence>MHIEPGVVVGAKAILGLVTAAAAVFKTGRAFRNDRHRDALATIAMRSLVATMIVIAIFQFLPHPPVGVSEVHLILGSTLLLTLGVAPAAIGLGVGLLLQGILFAPADLPQFGMNLTTLLLPLFAVDALAQRIVPIETAYVDLTYSQVLRLSATYQAGIVGWVAFWVLYGEGVSVGSLQSLASFAAVYASIIVIEPIIDLAVLAAARSGKGSLIETVFDAKVFAPS</sequence>
<keyword evidence="3" id="KW-1003">Cell membrane</keyword>
<reference evidence="8" key="1">
    <citation type="journal article" date="2014" name="Int. J. Syst. Evol. Microbiol.">
        <title>Complete genome sequence of Corynebacterium casei LMG S-19264T (=DSM 44701T), isolated from a smear-ripened cheese.</title>
        <authorList>
            <consortium name="US DOE Joint Genome Institute (JGI-PGF)"/>
            <person name="Walter F."/>
            <person name="Albersmeier A."/>
            <person name="Kalinowski J."/>
            <person name="Ruckert C."/>
        </authorList>
    </citation>
    <scope>NUCLEOTIDE SEQUENCE</scope>
    <source>
        <strain evidence="8">CGMCC 1.15360</strain>
    </source>
</reference>
<dbReference type="Pfam" id="PF01891">
    <property type="entry name" value="CbiM"/>
    <property type="match status" value="1"/>
</dbReference>
<feature type="transmembrane region" description="Helical" evidence="7">
    <location>
        <begin position="180"/>
        <end position="205"/>
    </location>
</feature>
<dbReference type="OrthoDB" id="4710659at2"/>
<evidence type="ECO:0000256" key="7">
    <source>
        <dbReference type="SAM" id="Phobius"/>
    </source>
</evidence>
<evidence type="ECO:0000313" key="9">
    <source>
        <dbReference type="Proteomes" id="UP000612349"/>
    </source>
</evidence>
<comment type="subcellular location">
    <subcellularLocation>
        <location evidence="1">Cell membrane</location>
        <topology evidence="1">Multi-pass membrane protein</topology>
    </subcellularLocation>
</comment>
<protein>
    <submittedName>
        <fullName evidence="8">Cobalt transporter</fullName>
    </submittedName>
</protein>
<name>A0A916Z048_9SPHN</name>
<evidence type="ECO:0000313" key="8">
    <source>
        <dbReference type="EMBL" id="GGD69136.1"/>
    </source>
</evidence>
<evidence type="ECO:0000256" key="5">
    <source>
        <dbReference type="ARBA" id="ARBA00022989"/>
    </source>
</evidence>